<dbReference type="PANTHER" id="PTHR11439:SF483">
    <property type="entry name" value="PEPTIDE SYNTHASE GLIP-LIKE, PUTATIVE (AFU_ORTHOLOGUE AFUA_3G12920)-RELATED"/>
    <property type="match status" value="1"/>
</dbReference>
<dbReference type="Proteomes" id="UP000626109">
    <property type="component" value="Unassembled WGS sequence"/>
</dbReference>
<evidence type="ECO:0000313" key="5">
    <source>
        <dbReference type="EMBL" id="CAE8666137.1"/>
    </source>
</evidence>
<dbReference type="GO" id="GO:0008270">
    <property type="term" value="F:zinc ion binding"/>
    <property type="evidence" value="ECO:0007669"/>
    <property type="project" value="UniProtKB-KW"/>
</dbReference>
<dbReference type="PROSITE" id="PS50158">
    <property type="entry name" value="ZF_CCHC"/>
    <property type="match status" value="1"/>
</dbReference>
<feature type="non-terminal residue" evidence="5">
    <location>
        <position position="1"/>
    </location>
</feature>
<sequence>VLLRFTLNATYHYISIFNCATSQNVRPALLTVENLRVKPFYGSATEVAAIVAQMQLMAAQLAELQVNAGAANAAAAAANARAEAAERERTQVIQLAASQVGRRDGDSILDGRGVGQPFKFTGKRDAKGKPEQDFAAWSLKMVTFLKAKFSGDVEKVLKWASRQKKVVVDVPVAGDTRTVGYDGVYGEVADDGDRVENLDQIVRNLHAYLISFTTGDAKKIVRNSGSDQGLEAWRRLNNEHDPPSSMRRVSILGQVQDPPRCEKEEALGSALEDWLSKKRQYEEFTDRFGHASVISEDSLMAAMFKLMPKHLEVGLSGKKDLDAMDVDALQRPGGKGNPNMKCFNCGKPGHKAAECRSQPSAGSGGGAGAGKGGGKGKGGFKGKKGKSKGKGKKCINGMEAWGLPGSGVDPLQLRQRSGDHCDPVPAGRRGLPAGPEQLAFGWLRARSEDERGNPRSIEGSLAEVHKPLSSAAELSRSHDAVLWEDSGALLPRRSPIARGLRQEYFRLVAFHGDQEVLPLHHEGSLHNFYLRRRDWRQLNPVETGGASSSASGNSRQGEAVEAEEEEFEEPEEMKRVTEVVTPSSRMLADHGLENLAVYRNWCEICVASRGLGQQHRRRAERSRDEEREGPRIFSDYFFMSTEEESTPILGVKFLEIQEPGTALPLGVKFFARFIAETGVKRFLNCSGKEPAILALREVLANDVPILMWIPTFAGEAIARYRRVADGKTPWEREKGTRWKKPALQFSEQIFIKEAVERQGKPKRDWDSSVVPARWATIRGLVLRWVRAPRAFQGVGEPAPRVLPELPVQLELAKSFYVTRKDVRDFGFSVGCRGCENVSAGGETAVGHSAACRKRIFQEVEKTQEGRIQMFRDKMSMAWEKHGAEMEDTEALGEGGAAPKRKKPELAAGGEASSSPGAGVQGVSSNSRPAAVSLLAAVKRSEHPDDPEETVDDSLLKQSRWEKERHGVWKLKRAPENPTEELQAGSAAAAAMPEVETQVVLPPDVMMGARDVEDARGTASAPSGPTSATPDQVMDSVDLGVGEADVLLSRGKAELMELVKAQVENCFRNQGVDISEQDTNNIAALQLELAAVDVMQIVRGGFAKTATSLGLRPGVAVDLSKGEGLDMEACLGKERPYLVMGRGQQHLEADAKFYCEQYNGNRYFLHKPFEVGDLRDDAELQQLPGVVVVDGPLCRWDVDHQQPETGRFSGPVELGSGSAARVAPGLDAAILKGLKTEMKKDSILSSADLIAGGPVPSASVFDAFDEDSLQKAVEYYDNISGEVLPLELVEKARGEEIGWRGIPPLPVRWVDVNMGANLNYKVRSRIVGRELRAKTKDALLVHELFSSIMPWEMVKSLLSFLVTDEFPGADEELELGIFYISRAHFMPVAARELYVEISDEDRLPGDGDVVGRLNRNMYGFRDASHGWMEDWQKLLASGGYKMGKANSALFYNAKPQGRGAVHGDDFYVLGSRATVNAMCELLGSKYKMRENYRLGFRSHCVREATVLNRVVTLGVGADGRRFIRIEPDHCNVELMLQSLGLDKNNSKAVATPSVKISDDEFEKRRQSKPLSAAQTSAYRSCLMRGSFLSQDRADLGEAVKSLAQGMAQPRECHWRDLKRPGRYLVGKPSVGLEYHQQTMPKYIRVSVDSDHAADKSTRKSTTDMVQRLGKHRIKTTSNLQSAIGLNVSEAEFYAVVHGGAHGLGLQAFLADLGLHLDIVIESDSSSARAFSQRVGLGKQRHLQTRFLWILERVAANHFSVVKVDTTRNVSDILTKATTAAVIRKHMLSMGLVE</sequence>
<feature type="compositionally biased region" description="Basic residues" evidence="3">
    <location>
        <begin position="378"/>
        <end position="393"/>
    </location>
</feature>
<evidence type="ECO:0000256" key="3">
    <source>
        <dbReference type="SAM" id="MobiDB-lite"/>
    </source>
</evidence>
<evidence type="ECO:0000256" key="1">
    <source>
        <dbReference type="PROSITE-ProRule" id="PRU00047"/>
    </source>
</evidence>
<keyword evidence="1" id="KW-0862">Zinc</keyword>
<reference evidence="5" key="1">
    <citation type="submission" date="2021-02" db="EMBL/GenBank/DDBJ databases">
        <authorList>
            <person name="Dougan E. K."/>
            <person name="Rhodes N."/>
            <person name="Thang M."/>
            <person name="Chan C."/>
        </authorList>
    </citation>
    <scope>NUCLEOTIDE SEQUENCE</scope>
</reference>
<feature type="domain" description="CCHC-type" evidence="4">
    <location>
        <begin position="341"/>
        <end position="357"/>
    </location>
</feature>
<feature type="compositionally biased region" description="Low complexity" evidence="3">
    <location>
        <begin position="544"/>
        <end position="554"/>
    </location>
</feature>
<proteinExistence type="predicted"/>
<feature type="region of interest" description="Disordered" evidence="3">
    <location>
        <begin position="540"/>
        <end position="573"/>
    </location>
</feature>
<feature type="non-terminal residue" evidence="5">
    <location>
        <position position="1792"/>
    </location>
</feature>
<evidence type="ECO:0000313" key="6">
    <source>
        <dbReference type="Proteomes" id="UP000626109"/>
    </source>
</evidence>
<evidence type="ECO:0000259" key="4">
    <source>
        <dbReference type="PROSITE" id="PS50158"/>
    </source>
</evidence>
<feature type="compositionally biased region" description="Low complexity" evidence="3">
    <location>
        <begin position="906"/>
        <end position="917"/>
    </location>
</feature>
<evidence type="ECO:0000256" key="2">
    <source>
        <dbReference type="SAM" id="Coils"/>
    </source>
</evidence>
<accession>A0A813J5F7</accession>
<keyword evidence="1" id="KW-0863">Zinc-finger</keyword>
<keyword evidence="2" id="KW-0175">Coiled coil</keyword>
<gene>
    <name evidence="5" type="ORF">PGLA2088_LOCUS16161</name>
</gene>
<dbReference type="InterPro" id="IPR036875">
    <property type="entry name" value="Znf_CCHC_sf"/>
</dbReference>
<keyword evidence="1" id="KW-0479">Metal-binding</keyword>
<protein>
    <recommendedName>
        <fullName evidence="4">CCHC-type domain-containing protein</fullName>
    </recommendedName>
</protein>
<dbReference type="SMART" id="SM00343">
    <property type="entry name" value="ZnF_C2HC"/>
    <property type="match status" value="1"/>
</dbReference>
<dbReference type="InterPro" id="IPR001878">
    <property type="entry name" value="Znf_CCHC"/>
</dbReference>
<organism evidence="5 6">
    <name type="scientific">Polarella glacialis</name>
    <name type="common">Dinoflagellate</name>
    <dbReference type="NCBI Taxonomy" id="89957"/>
    <lineage>
        <taxon>Eukaryota</taxon>
        <taxon>Sar</taxon>
        <taxon>Alveolata</taxon>
        <taxon>Dinophyceae</taxon>
        <taxon>Suessiales</taxon>
        <taxon>Suessiaceae</taxon>
        <taxon>Polarella</taxon>
    </lineage>
</organism>
<dbReference type="SUPFAM" id="SSF57756">
    <property type="entry name" value="Retrovirus zinc finger-like domains"/>
    <property type="match status" value="1"/>
</dbReference>
<dbReference type="CDD" id="cd09272">
    <property type="entry name" value="RNase_HI_RT_Ty1"/>
    <property type="match status" value="1"/>
</dbReference>
<feature type="compositionally biased region" description="Acidic residues" evidence="3">
    <location>
        <begin position="560"/>
        <end position="571"/>
    </location>
</feature>
<feature type="compositionally biased region" description="Gly residues" evidence="3">
    <location>
        <begin position="362"/>
        <end position="377"/>
    </location>
</feature>
<dbReference type="EMBL" id="CAJNNW010020368">
    <property type="protein sequence ID" value="CAE8666137.1"/>
    <property type="molecule type" value="Genomic_DNA"/>
</dbReference>
<feature type="region of interest" description="Disordered" evidence="3">
    <location>
        <begin position="882"/>
        <end position="925"/>
    </location>
</feature>
<feature type="region of interest" description="Disordered" evidence="3">
    <location>
        <begin position="353"/>
        <end position="393"/>
    </location>
</feature>
<dbReference type="Pfam" id="PF00098">
    <property type="entry name" value="zf-CCHC"/>
    <property type="match status" value="1"/>
</dbReference>
<comment type="caution">
    <text evidence="5">The sequence shown here is derived from an EMBL/GenBank/DDBJ whole genome shotgun (WGS) entry which is preliminary data.</text>
</comment>
<feature type="coiled-coil region" evidence="2">
    <location>
        <begin position="68"/>
        <end position="95"/>
    </location>
</feature>
<feature type="compositionally biased region" description="Polar residues" evidence="3">
    <location>
        <begin position="1019"/>
        <end position="1029"/>
    </location>
</feature>
<dbReference type="PANTHER" id="PTHR11439">
    <property type="entry name" value="GAG-POL-RELATED RETROTRANSPOSON"/>
    <property type="match status" value="1"/>
</dbReference>
<name>A0A813J5F7_POLGL</name>
<dbReference type="GO" id="GO:0003676">
    <property type="term" value="F:nucleic acid binding"/>
    <property type="evidence" value="ECO:0007669"/>
    <property type="project" value="InterPro"/>
</dbReference>
<feature type="region of interest" description="Disordered" evidence="3">
    <location>
        <begin position="1012"/>
        <end position="1032"/>
    </location>
</feature>